<evidence type="ECO:0000256" key="1">
    <source>
        <dbReference type="ARBA" id="ARBA00022845"/>
    </source>
</evidence>
<dbReference type="GO" id="GO:0003743">
    <property type="term" value="F:translation initiation factor activity"/>
    <property type="evidence" value="ECO:0007669"/>
    <property type="project" value="UniProtKB-KW"/>
</dbReference>
<dbReference type="InterPro" id="IPR005872">
    <property type="entry name" value="SUI1_arc_bac"/>
</dbReference>
<dbReference type="SUPFAM" id="SSF55159">
    <property type="entry name" value="eIF1-like"/>
    <property type="match status" value="1"/>
</dbReference>
<keyword evidence="1" id="KW-0810">Translation regulation</keyword>
<accession>A0A1W1C9H5</accession>
<gene>
    <name evidence="4" type="ORF">MNB_SM-5-85</name>
</gene>
<dbReference type="CDD" id="cd11567">
    <property type="entry name" value="YciH_like"/>
    <property type="match status" value="1"/>
</dbReference>
<evidence type="ECO:0000256" key="2">
    <source>
        <dbReference type="ARBA" id="ARBA00022917"/>
    </source>
</evidence>
<name>A0A1W1C9H5_9ZZZZ</name>
<proteinExistence type="predicted"/>
<dbReference type="PROSITE" id="PS50296">
    <property type="entry name" value="SUI1"/>
    <property type="match status" value="1"/>
</dbReference>
<dbReference type="Pfam" id="PF01253">
    <property type="entry name" value="SUI1"/>
    <property type="match status" value="1"/>
</dbReference>
<evidence type="ECO:0000313" key="4">
    <source>
        <dbReference type="EMBL" id="SFV62520.1"/>
    </source>
</evidence>
<organism evidence="4">
    <name type="scientific">hydrothermal vent metagenome</name>
    <dbReference type="NCBI Taxonomy" id="652676"/>
    <lineage>
        <taxon>unclassified sequences</taxon>
        <taxon>metagenomes</taxon>
        <taxon>ecological metagenomes</taxon>
    </lineage>
</organism>
<dbReference type="Gene3D" id="3.30.780.10">
    <property type="entry name" value="SUI1-like domain"/>
    <property type="match status" value="1"/>
</dbReference>
<dbReference type="PIRSF" id="PIRSF037511">
    <property type="entry name" value="Transl_init_SUI1_pro"/>
    <property type="match status" value="1"/>
</dbReference>
<reference evidence="4" key="1">
    <citation type="submission" date="2016-10" db="EMBL/GenBank/DDBJ databases">
        <authorList>
            <person name="de Groot N.N."/>
        </authorList>
    </citation>
    <scope>NUCLEOTIDE SEQUENCE</scope>
</reference>
<dbReference type="AlphaFoldDB" id="A0A1W1C9H5"/>
<dbReference type="GO" id="GO:0006417">
    <property type="term" value="P:regulation of translation"/>
    <property type="evidence" value="ECO:0007669"/>
    <property type="project" value="UniProtKB-KW"/>
</dbReference>
<dbReference type="EMBL" id="FPHH01000066">
    <property type="protein sequence ID" value="SFV62520.1"/>
    <property type="molecule type" value="Genomic_DNA"/>
</dbReference>
<dbReference type="InterPro" id="IPR036877">
    <property type="entry name" value="SUI1_dom_sf"/>
</dbReference>
<protein>
    <submittedName>
        <fullName evidence="4">Translation initiation factor SUI1</fullName>
    </submittedName>
</protein>
<sequence length="112" mass="13135">MARGKKVDIFIGANIKDEWAEVQTPKKAKVSTTIEEPSKHFLVFKREKRRGKVVTLVGEFHLKKEDATALLKRIKKKLGCGGSYKENWMEFQGDMQEKLRDLLQKEHFRFKK</sequence>
<keyword evidence="4" id="KW-0396">Initiation factor</keyword>
<keyword evidence="2" id="KW-0648">Protein biosynthesis</keyword>
<dbReference type="InterPro" id="IPR001950">
    <property type="entry name" value="SUI1"/>
</dbReference>
<evidence type="ECO:0000259" key="3">
    <source>
        <dbReference type="PROSITE" id="PS50296"/>
    </source>
</evidence>
<feature type="domain" description="SUI1" evidence="3">
    <location>
        <begin position="41"/>
        <end position="107"/>
    </location>
</feature>